<evidence type="ECO:0000256" key="5">
    <source>
        <dbReference type="ARBA" id="ARBA00020076"/>
    </source>
</evidence>
<sequence length="182" mass="19953">MRVNSRLGNGDAPRLHRARRRRIDRPKSVSSRPAFFRGTPRLASKPARPRSPHLFSGPLAIHYRWSPAMTASIMHRVTGSGMATVGTLLLVWWLAAIAAGPGAYGVFLDVFTTSTGALNVLGWIVGVALTWALFQHMMSGIRHLVMDTGAAFELKINRTLAVLTFVASVLLTVGYWLYLGVK</sequence>
<evidence type="ECO:0000256" key="4">
    <source>
        <dbReference type="ARBA" id="ARBA00007244"/>
    </source>
</evidence>
<dbReference type="Gene3D" id="1.20.1300.10">
    <property type="entry name" value="Fumarate reductase/succinate dehydrogenase, transmembrane subunit"/>
    <property type="match status" value="1"/>
</dbReference>
<dbReference type="NCBIfam" id="TIGR02970">
    <property type="entry name" value="succ_dehyd_cytB"/>
    <property type="match status" value="1"/>
</dbReference>
<dbReference type="InterPro" id="IPR034804">
    <property type="entry name" value="SQR/QFR_C/D"/>
</dbReference>
<feature type="compositionally biased region" description="Basic residues" evidence="13">
    <location>
        <begin position="15"/>
        <end position="24"/>
    </location>
</feature>
<accession>A0A2W5P603</accession>
<evidence type="ECO:0000256" key="14">
    <source>
        <dbReference type="SAM" id="Phobius"/>
    </source>
</evidence>
<keyword evidence="7 14" id="KW-0812">Transmembrane</keyword>
<comment type="cofactor">
    <cofactor evidence="1">
        <name>heme</name>
        <dbReference type="ChEBI" id="CHEBI:30413"/>
    </cofactor>
</comment>
<name>A0A2W5P603_9SPHN</name>
<keyword evidence="11 14" id="KW-0472">Membrane</keyword>
<comment type="caution">
    <text evidence="15">The sequence shown here is derived from an EMBL/GenBank/DDBJ whole genome shotgun (WGS) entry which is preliminary data.</text>
</comment>
<feature type="transmembrane region" description="Helical" evidence="14">
    <location>
        <begin position="116"/>
        <end position="134"/>
    </location>
</feature>
<dbReference type="PANTHER" id="PTHR10978:SF5">
    <property type="entry name" value="SUCCINATE DEHYDROGENASE CYTOCHROME B560 SUBUNIT, MITOCHONDRIAL"/>
    <property type="match status" value="1"/>
</dbReference>
<evidence type="ECO:0000256" key="6">
    <source>
        <dbReference type="ARBA" id="ARBA00022617"/>
    </source>
</evidence>
<protein>
    <recommendedName>
        <fullName evidence="5">Succinate dehydrogenase cytochrome b556 subunit</fullName>
    </recommendedName>
</protein>
<evidence type="ECO:0000256" key="2">
    <source>
        <dbReference type="ARBA" id="ARBA00004050"/>
    </source>
</evidence>
<dbReference type="InterPro" id="IPR014314">
    <property type="entry name" value="Succ_DH_cytb556"/>
</dbReference>
<dbReference type="CDD" id="cd03499">
    <property type="entry name" value="SQR_TypeC_SdhC"/>
    <property type="match status" value="1"/>
</dbReference>
<keyword evidence="8" id="KW-0479">Metal-binding</keyword>
<evidence type="ECO:0000256" key="3">
    <source>
        <dbReference type="ARBA" id="ARBA00004141"/>
    </source>
</evidence>
<feature type="transmembrane region" description="Helical" evidence="14">
    <location>
        <begin position="82"/>
        <end position="104"/>
    </location>
</feature>
<dbReference type="PANTHER" id="PTHR10978">
    <property type="entry name" value="SUCCINATE DEHYDROGENASE CYTOCHROME B560 SUBUNIT"/>
    <property type="match status" value="1"/>
</dbReference>
<dbReference type="SUPFAM" id="SSF81343">
    <property type="entry name" value="Fumarate reductase respiratory complex transmembrane subunits"/>
    <property type="match status" value="1"/>
</dbReference>
<evidence type="ECO:0000256" key="7">
    <source>
        <dbReference type="ARBA" id="ARBA00022692"/>
    </source>
</evidence>
<keyword evidence="6" id="KW-0349">Heme</keyword>
<evidence type="ECO:0000256" key="10">
    <source>
        <dbReference type="ARBA" id="ARBA00023004"/>
    </source>
</evidence>
<organism evidence="15 16">
    <name type="scientific">Sphingomonas taxi</name>
    <dbReference type="NCBI Taxonomy" id="1549858"/>
    <lineage>
        <taxon>Bacteria</taxon>
        <taxon>Pseudomonadati</taxon>
        <taxon>Pseudomonadota</taxon>
        <taxon>Alphaproteobacteria</taxon>
        <taxon>Sphingomonadales</taxon>
        <taxon>Sphingomonadaceae</taxon>
        <taxon>Sphingomonas</taxon>
    </lineage>
</organism>
<comment type="subunit">
    <text evidence="12">Part of an enzyme complex containing four subunits: a flavoprotein, an iron-sulfur protein, plus two membrane-anchoring proteins, SdhC and SdhD. The complex can form homotrimers.</text>
</comment>
<evidence type="ECO:0000256" key="1">
    <source>
        <dbReference type="ARBA" id="ARBA00001971"/>
    </source>
</evidence>
<evidence type="ECO:0000313" key="15">
    <source>
        <dbReference type="EMBL" id="PZQ60544.1"/>
    </source>
</evidence>
<evidence type="ECO:0000256" key="11">
    <source>
        <dbReference type="ARBA" id="ARBA00023136"/>
    </source>
</evidence>
<evidence type="ECO:0000256" key="8">
    <source>
        <dbReference type="ARBA" id="ARBA00022723"/>
    </source>
</evidence>
<dbReference type="EMBL" id="QFQI01000005">
    <property type="protein sequence ID" value="PZQ60544.1"/>
    <property type="molecule type" value="Genomic_DNA"/>
</dbReference>
<reference evidence="15 16" key="1">
    <citation type="submission" date="2017-08" db="EMBL/GenBank/DDBJ databases">
        <title>Infants hospitalized years apart are colonized by the same room-sourced microbial strains.</title>
        <authorList>
            <person name="Brooks B."/>
            <person name="Olm M.R."/>
            <person name="Firek B.A."/>
            <person name="Baker R."/>
            <person name="Thomas B.C."/>
            <person name="Morowitz M.J."/>
            <person name="Banfield J.F."/>
        </authorList>
    </citation>
    <scope>NUCLEOTIDE SEQUENCE [LARGE SCALE GENOMIC DNA]</scope>
    <source>
        <strain evidence="15">S2_005_001_R1_22</strain>
    </source>
</reference>
<dbReference type="GO" id="GO:0016020">
    <property type="term" value="C:membrane"/>
    <property type="evidence" value="ECO:0007669"/>
    <property type="project" value="UniProtKB-SubCell"/>
</dbReference>
<dbReference type="PROSITE" id="PS01001">
    <property type="entry name" value="SDH_CYT_2"/>
    <property type="match status" value="1"/>
</dbReference>
<evidence type="ECO:0000256" key="13">
    <source>
        <dbReference type="SAM" id="MobiDB-lite"/>
    </source>
</evidence>
<dbReference type="AlphaFoldDB" id="A0A2W5P603"/>
<comment type="subcellular location">
    <subcellularLocation>
        <location evidence="3">Membrane</location>
        <topology evidence="3">Multi-pass membrane protein</topology>
    </subcellularLocation>
</comment>
<evidence type="ECO:0000313" key="16">
    <source>
        <dbReference type="Proteomes" id="UP000249229"/>
    </source>
</evidence>
<feature type="region of interest" description="Disordered" evidence="13">
    <location>
        <begin position="1"/>
        <end position="50"/>
    </location>
</feature>
<keyword evidence="10" id="KW-0408">Iron</keyword>
<dbReference type="Proteomes" id="UP000249229">
    <property type="component" value="Unassembled WGS sequence"/>
</dbReference>
<evidence type="ECO:0000256" key="9">
    <source>
        <dbReference type="ARBA" id="ARBA00022989"/>
    </source>
</evidence>
<dbReference type="GO" id="GO:0009055">
    <property type="term" value="F:electron transfer activity"/>
    <property type="evidence" value="ECO:0007669"/>
    <property type="project" value="InterPro"/>
</dbReference>
<comment type="similarity">
    <text evidence="4">Belongs to the cytochrome b560 family.</text>
</comment>
<dbReference type="InterPro" id="IPR018495">
    <property type="entry name" value="Succ_DH_cyt_bsu_CS"/>
</dbReference>
<keyword evidence="9 14" id="KW-1133">Transmembrane helix</keyword>
<feature type="transmembrane region" description="Helical" evidence="14">
    <location>
        <begin position="160"/>
        <end position="178"/>
    </location>
</feature>
<comment type="function">
    <text evidence="2">Membrane-anchoring subunit of succinate dehydrogenase (SDH).</text>
</comment>
<evidence type="ECO:0000256" key="12">
    <source>
        <dbReference type="ARBA" id="ARBA00025912"/>
    </source>
</evidence>
<proteinExistence type="inferred from homology"/>
<dbReference type="GO" id="GO:0006099">
    <property type="term" value="P:tricarboxylic acid cycle"/>
    <property type="evidence" value="ECO:0007669"/>
    <property type="project" value="InterPro"/>
</dbReference>
<dbReference type="GO" id="GO:0046872">
    <property type="term" value="F:metal ion binding"/>
    <property type="evidence" value="ECO:0007669"/>
    <property type="project" value="UniProtKB-KW"/>
</dbReference>
<dbReference type="Pfam" id="PF01127">
    <property type="entry name" value="Sdh_cyt"/>
    <property type="match status" value="1"/>
</dbReference>
<gene>
    <name evidence="15" type="primary">sdhC</name>
    <name evidence="15" type="ORF">DI544_09140</name>
</gene>
<dbReference type="InterPro" id="IPR000701">
    <property type="entry name" value="SuccDH_FuR_B_TM-su"/>
</dbReference>